<gene>
    <name evidence="2" type="ORF">LIER_18058</name>
</gene>
<protein>
    <submittedName>
        <fullName evidence="2">Uncharacterized protein</fullName>
    </submittedName>
</protein>
<sequence>MTGERVPLFRRAKVVKKVSHDTVVTASHLPVAPQPSSSSGKRSEILDVTKDPPISISPKREVPRESFSLNPSISGSLPEVDANSTPKVTTGYLANFLELPYTVPGGFQIDEESTLWRKQDAFRASRPLLTSVAGVY</sequence>
<evidence type="ECO:0000313" key="2">
    <source>
        <dbReference type="EMBL" id="GAA0161831.1"/>
    </source>
</evidence>
<dbReference type="AlphaFoldDB" id="A0AAV3QF67"/>
<accession>A0AAV3QF67</accession>
<evidence type="ECO:0000256" key="1">
    <source>
        <dbReference type="SAM" id="MobiDB-lite"/>
    </source>
</evidence>
<feature type="compositionally biased region" description="Basic and acidic residues" evidence="1">
    <location>
        <begin position="41"/>
        <end position="50"/>
    </location>
</feature>
<organism evidence="2 3">
    <name type="scientific">Lithospermum erythrorhizon</name>
    <name type="common">Purple gromwell</name>
    <name type="synonym">Lithospermum officinale var. erythrorhizon</name>
    <dbReference type="NCBI Taxonomy" id="34254"/>
    <lineage>
        <taxon>Eukaryota</taxon>
        <taxon>Viridiplantae</taxon>
        <taxon>Streptophyta</taxon>
        <taxon>Embryophyta</taxon>
        <taxon>Tracheophyta</taxon>
        <taxon>Spermatophyta</taxon>
        <taxon>Magnoliopsida</taxon>
        <taxon>eudicotyledons</taxon>
        <taxon>Gunneridae</taxon>
        <taxon>Pentapetalae</taxon>
        <taxon>asterids</taxon>
        <taxon>lamiids</taxon>
        <taxon>Boraginales</taxon>
        <taxon>Boraginaceae</taxon>
        <taxon>Boraginoideae</taxon>
        <taxon>Lithospermeae</taxon>
        <taxon>Lithospermum</taxon>
    </lineage>
</organism>
<dbReference type="Proteomes" id="UP001454036">
    <property type="component" value="Unassembled WGS sequence"/>
</dbReference>
<reference evidence="2 3" key="1">
    <citation type="submission" date="2024-01" db="EMBL/GenBank/DDBJ databases">
        <title>The complete chloroplast genome sequence of Lithospermum erythrorhizon: insights into the phylogenetic relationship among Boraginaceae species and the maternal lineages of purple gromwells.</title>
        <authorList>
            <person name="Okada T."/>
            <person name="Watanabe K."/>
        </authorList>
    </citation>
    <scope>NUCLEOTIDE SEQUENCE [LARGE SCALE GENOMIC DNA]</scope>
</reference>
<dbReference type="EMBL" id="BAABME010004288">
    <property type="protein sequence ID" value="GAA0161831.1"/>
    <property type="molecule type" value="Genomic_DNA"/>
</dbReference>
<name>A0AAV3QF67_LITER</name>
<evidence type="ECO:0000313" key="3">
    <source>
        <dbReference type="Proteomes" id="UP001454036"/>
    </source>
</evidence>
<proteinExistence type="predicted"/>
<comment type="caution">
    <text evidence="2">The sequence shown here is derived from an EMBL/GenBank/DDBJ whole genome shotgun (WGS) entry which is preliminary data.</text>
</comment>
<feature type="region of interest" description="Disordered" evidence="1">
    <location>
        <begin position="25"/>
        <end position="81"/>
    </location>
</feature>
<keyword evidence="3" id="KW-1185">Reference proteome</keyword>